<comment type="subcellular location">
    <subcellularLocation>
        <location evidence="1">Membrane</location>
        <topology evidence="1">Multi-pass membrane protein</topology>
    </subcellularLocation>
</comment>
<feature type="transmembrane region" description="Helical" evidence="6">
    <location>
        <begin position="254"/>
        <end position="271"/>
    </location>
</feature>
<dbReference type="PANTHER" id="PTHR24064">
    <property type="entry name" value="SOLUTE CARRIER FAMILY 22 MEMBER"/>
    <property type="match status" value="1"/>
</dbReference>
<comment type="caution">
    <text evidence="8">The sequence shown here is derived from an EMBL/GenBank/DDBJ whole genome shotgun (WGS) entry which is preliminary data.</text>
</comment>
<dbReference type="GO" id="GO:0016020">
    <property type="term" value="C:membrane"/>
    <property type="evidence" value="ECO:0007669"/>
    <property type="project" value="UniProtKB-SubCell"/>
</dbReference>
<feature type="region of interest" description="Disordered" evidence="5">
    <location>
        <begin position="580"/>
        <end position="599"/>
    </location>
</feature>
<evidence type="ECO:0000256" key="1">
    <source>
        <dbReference type="ARBA" id="ARBA00004141"/>
    </source>
</evidence>
<dbReference type="InterPro" id="IPR036259">
    <property type="entry name" value="MFS_trans_sf"/>
</dbReference>
<evidence type="ECO:0000259" key="7">
    <source>
        <dbReference type="PROSITE" id="PS50850"/>
    </source>
</evidence>
<dbReference type="InterPro" id="IPR020846">
    <property type="entry name" value="MFS_dom"/>
</dbReference>
<evidence type="ECO:0000256" key="5">
    <source>
        <dbReference type="SAM" id="MobiDB-lite"/>
    </source>
</evidence>
<evidence type="ECO:0000256" key="2">
    <source>
        <dbReference type="ARBA" id="ARBA00022692"/>
    </source>
</evidence>
<keyword evidence="2 6" id="KW-0812">Transmembrane</keyword>
<keyword evidence="4 6" id="KW-0472">Membrane</keyword>
<organism evidence="8 9">
    <name type="scientific">Euphydryas editha</name>
    <name type="common">Edith's checkerspot</name>
    <dbReference type="NCBI Taxonomy" id="104508"/>
    <lineage>
        <taxon>Eukaryota</taxon>
        <taxon>Metazoa</taxon>
        <taxon>Ecdysozoa</taxon>
        <taxon>Arthropoda</taxon>
        <taxon>Hexapoda</taxon>
        <taxon>Insecta</taxon>
        <taxon>Pterygota</taxon>
        <taxon>Neoptera</taxon>
        <taxon>Endopterygota</taxon>
        <taxon>Lepidoptera</taxon>
        <taxon>Glossata</taxon>
        <taxon>Ditrysia</taxon>
        <taxon>Papilionoidea</taxon>
        <taxon>Nymphalidae</taxon>
        <taxon>Nymphalinae</taxon>
        <taxon>Euphydryas</taxon>
    </lineage>
</organism>
<dbReference type="Pfam" id="PF00083">
    <property type="entry name" value="Sugar_tr"/>
    <property type="match status" value="1"/>
</dbReference>
<feature type="transmembrane region" description="Helical" evidence="6">
    <location>
        <begin position="344"/>
        <end position="367"/>
    </location>
</feature>
<dbReference type="AlphaFoldDB" id="A0AAU9V9C0"/>
<protein>
    <recommendedName>
        <fullName evidence="7">Major facilitator superfamily (MFS) profile domain-containing protein</fullName>
    </recommendedName>
</protein>
<dbReference type="SUPFAM" id="SSF103473">
    <property type="entry name" value="MFS general substrate transporter"/>
    <property type="match status" value="1"/>
</dbReference>
<dbReference type="InterPro" id="IPR005829">
    <property type="entry name" value="Sugar_transporter_CS"/>
</dbReference>
<name>A0AAU9V9C0_EUPED</name>
<feature type="transmembrane region" description="Helical" evidence="6">
    <location>
        <begin position="489"/>
        <end position="509"/>
    </location>
</feature>
<dbReference type="GO" id="GO:0022857">
    <property type="term" value="F:transmembrane transporter activity"/>
    <property type="evidence" value="ECO:0007669"/>
    <property type="project" value="InterPro"/>
</dbReference>
<feature type="compositionally biased region" description="Basic and acidic residues" evidence="5">
    <location>
        <begin position="585"/>
        <end position="599"/>
    </location>
</feature>
<evidence type="ECO:0000313" key="8">
    <source>
        <dbReference type="EMBL" id="CAH2108059.1"/>
    </source>
</evidence>
<dbReference type="InterPro" id="IPR005828">
    <property type="entry name" value="MFS_sugar_transport-like"/>
</dbReference>
<dbReference type="Gene3D" id="1.20.1250.20">
    <property type="entry name" value="MFS general substrate transporter like domains"/>
    <property type="match status" value="1"/>
</dbReference>
<gene>
    <name evidence="8" type="ORF">EEDITHA_LOCUS22028</name>
</gene>
<evidence type="ECO:0000256" key="4">
    <source>
        <dbReference type="ARBA" id="ARBA00023136"/>
    </source>
</evidence>
<evidence type="ECO:0000256" key="6">
    <source>
        <dbReference type="SAM" id="Phobius"/>
    </source>
</evidence>
<feature type="transmembrane region" description="Helical" evidence="6">
    <location>
        <begin position="29"/>
        <end position="49"/>
    </location>
</feature>
<feature type="transmembrane region" description="Helical" evidence="6">
    <location>
        <begin position="168"/>
        <end position="186"/>
    </location>
</feature>
<sequence>MGQKGKTERERDDVLNILQKFGKYQILQYLYICLPTIFIAMGNVNYVFVAGDADYRCRVPECDSVDNSFAPSWWPYTMESLDSKLNRCRKPVLNKTYFEENKCDNSSFTSEFVECEEWIYANNNSVVVWLNLACNPWKTNLIGTIHSLGTVLGMTLGGVLADRLGRKTTFIVTGVAIIIGNVKTFISSYYGYLFIELVESVIAGSAYSAGMVLIVEISGNDQRTIAAVVFAYAIYLGEALLAGIALILPFWKSMVYIICTPPILVLFYIKLMEESPRWLVLNNRLDDAKRILKLITKLNNINISLNDLNKLDEEKLRKTCNVEMEPKKEGYKEAFASREIVKRLIIATVGRFTVAFTYYGLIAYSVWLPGSKYTNYGLTALMSFPGDIIALYCMNKWGRKMPLFYGYFVCGVACVTSAYIPESYKWLRIILYLIGKLTSAACYTGIWTYTMELFPTSIRGSMYGLCSLIATPGYLLAPLTPAMDTISPVLAAILFGGSAVASSILMLFAPETKGQPLAGTIQDITNNIAISKQSRKPLDGNINANAEADIDIDADKDADADTDADVDEYVDTNIDRITGTDTNAFEDKKSEKSTDSVRL</sequence>
<accession>A0AAU9V9C0</accession>
<feature type="transmembrane region" description="Helical" evidence="6">
    <location>
        <begin position="192"/>
        <end position="215"/>
    </location>
</feature>
<keyword evidence="3 6" id="KW-1133">Transmembrane helix</keyword>
<feature type="transmembrane region" description="Helical" evidence="6">
    <location>
        <begin position="426"/>
        <end position="449"/>
    </location>
</feature>
<evidence type="ECO:0000313" key="9">
    <source>
        <dbReference type="Proteomes" id="UP001153954"/>
    </source>
</evidence>
<keyword evidence="9" id="KW-1185">Reference proteome</keyword>
<dbReference type="PROSITE" id="PS50850">
    <property type="entry name" value="MFS"/>
    <property type="match status" value="1"/>
</dbReference>
<feature type="transmembrane region" description="Helical" evidence="6">
    <location>
        <begin position="461"/>
        <end position="477"/>
    </location>
</feature>
<dbReference type="Proteomes" id="UP001153954">
    <property type="component" value="Unassembled WGS sequence"/>
</dbReference>
<feature type="transmembrane region" description="Helical" evidence="6">
    <location>
        <begin position="404"/>
        <end position="420"/>
    </location>
</feature>
<dbReference type="EMBL" id="CAKOGL010000031">
    <property type="protein sequence ID" value="CAH2108059.1"/>
    <property type="molecule type" value="Genomic_DNA"/>
</dbReference>
<feature type="transmembrane region" description="Helical" evidence="6">
    <location>
        <begin position="141"/>
        <end position="161"/>
    </location>
</feature>
<proteinExistence type="predicted"/>
<feature type="transmembrane region" description="Helical" evidence="6">
    <location>
        <begin position="373"/>
        <end position="392"/>
    </location>
</feature>
<reference evidence="8" key="1">
    <citation type="submission" date="2022-03" db="EMBL/GenBank/DDBJ databases">
        <authorList>
            <person name="Tunstrom K."/>
        </authorList>
    </citation>
    <scope>NUCLEOTIDE SEQUENCE</scope>
</reference>
<feature type="domain" description="Major facilitator superfamily (MFS) profile" evidence="7">
    <location>
        <begin position="68"/>
        <end position="514"/>
    </location>
</feature>
<feature type="transmembrane region" description="Helical" evidence="6">
    <location>
        <begin position="227"/>
        <end position="248"/>
    </location>
</feature>
<evidence type="ECO:0000256" key="3">
    <source>
        <dbReference type="ARBA" id="ARBA00022989"/>
    </source>
</evidence>
<dbReference type="PROSITE" id="PS00216">
    <property type="entry name" value="SUGAR_TRANSPORT_1"/>
    <property type="match status" value="1"/>
</dbReference>